<protein>
    <submittedName>
        <fullName evidence="1">Uncharacterized protein</fullName>
    </submittedName>
</protein>
<accession>A0A517QDJ7</accession>
<gene>
    <name evidence="1" type="ORF">Enr10x_50520</name>
</gene>
<name>A0A517QDJ7_9PLAN</name>
<dbReference type="Proteomes" id="UP000315647">
    <property type="component" value="Chromosome"/>
</dbReference>
<keyword evidence="2" id="KW-1185">Reference proteome</keyword>
<evidence type="ECO:0000313" key="1">
    <source>
        <dbReference type="EMBL" id="QDT29697.1"/>
    </source>
</evidence>
<organism evidence="1 2">
    <name type="scientific">Gimesia panareensis</name>
    <dbReference type="NCBI Taxonomy" id="2527978"/>
    <lineage>
        <taxon>Bacteria</taxon>
        <taxon>Pseudomonadati</taxon>
        <taxon>Planctomycetota</taxon>
        <taxon>Planctomycetia</taxon>
        <taxon>Planctomycetales</taxon>
        <taxon>Planctomycetaceae</taxon>
        <taxon>Gimesia</taxon>
    </lineage>
</organism>
<proteinExistence type="predicted"/>
<dbReference type="EMBL" id="CP037421">
    <property type="protein sequence ID" value="QDT29697.1"/>
    <property type="molecule type" value="Genomic_DNA"/>
</dbReference>
<evidence type="ECO:0000313" key="2">
    <source>
        <dbReference type="Proteomes" id="UP000315647"/>
    </source>
</evidence>
<dbReference type="AlphaFoldDB" id="A0A517QDJ7"/>
<reference evidence="1 2" key="1">
    <citation type="submission" date="2019-03" db="EMBL/GenBank/DDBJ databases">
        <title>Deep-cultivation of Planctomycetes and their phenomic and genomic characterization uncovers novel biology.</title>
        <authorList>
            <person name="Wiegand S."/>
            <person name="Jogler M."/>
            <person name="Boedeker C."/>
            <person name="Pinto D."/>
            <person name="Vollmers J."/>
            <person name="Rivas-Marin E."/>
            <person name="Kohn T."/>
            <person name="Peeters S.H."/>
            <person name="Heuer A."/>
            <person name="Rast P."/>
            <person name="Oberbeckmann S."/>
            <person name="Bunk B."/>
            <person name="Jeske O."/>
            <person name="Meyerdierks A."/>
            <person name="Storesund J.E."/>
            <person name="Kallscheuer N."/>
            <person name="Luecker S."/>
            <person name="Lage O.M."/>
            <person name="Pohl T."/>
            <person name="Merkel B.J."/>
            <person name="Hornburger P."/>
            <person name="Mueller R.-W."/>
            <person name="Bruemmer F."/>
            <person name="Labrenz M."/>
            <person name="Spormann A.M."/>
            <person name="Op den Camp H."/>
            <person name="Overmann J."/>
            <person name="Amann R."/>
            <person name="Jetten M.S.M."/>
            <person name="Mascher T."/>
            <person name="Medema M.H."/>
            <person name="Devos D.P."/>
            <person name="Kaster A.-K."/>
            <person name="Ovreas L."/>
            <person name="Rohde M."/>
            <person name="Galperin M.Y."/>
            <person name="Jogler C."/>
        </authorList>
    </citation>
    <scope>NUCLEOTIDE SEQUENCE [LARGE SCALE GENOMIC DNA]</scope>
    <source>
        <strain evidence="1 2">Enr10</strain>
    </source>
</reference>
<sequence length="194" mass="22027">MLRGLQPRKVRKTRNILLVQVVSDAGYDLLREINMDGFICYCCWMRLLWGMVSISRELFHSVEGRVGVKTKLCPGVSSFCPVLSGILSRSVLIFVLMWPDQLKRTWRTGSKCSGGKLMKNDGNSGEAASVILQMQCTQHRPRARAKLEQTYGSAWAVPVESVQLKVEKIQWWDVETGICAGMRILVSRRNRRPL</sequence>